<gene>
    <name evidence="2" type="ORF">UFOPK1591_00758</name>
</gene>
<organism evidence="2">
    <name type="scientific">freshwater metagenome</name>
    <dbReference type="NCBI Taxonomy" id="449393"/>
    <lineage>
        <taxon>unclassified sequences</taxon>
        <taxon>metagenomes</taxon>
        <taxon>ecological metagenomes</taxon>
    </lineage>
</organism>
<sequence>MFHSELQSSAGENSAIPENTSRMASAMIDTIIENRKDTLEPSEFSAMKTT</sequence>
<dbReference type="EMBL" id="CAEZTD010000049">
    <property type="protein sequence ID" value="CAB4561423.1"/>
    <property type="molecule type" value="Genomic_DNA"/>
</dbReference>
<evidence type="ECO:0000256" key="1">
    <source>
        <dbReference type="SAM" id="MobiDB-lite"/>
    </source>
</evidence>
<proteinExistence type="predicted"/>
<feature type="region of interest" description="Disordered" evidence="1">
    <location>
        <begin position="1"/>
        <end position="22"/>
    </location>
</feature>
<reference evidence="2" key="1">
    <citation type="submission" date="2020-05" db="EMBL/GenBank/DDBJ databases">
        <authorList>
            <person name="Chiriac C."/>
            <person name="Salcher M."/>
            <person name="Ghai R."/>
            <person name="Kavagutti S V."/>
        </authorList>
    </citation>
    <scope>NUCLEOTIDE SEQUENCE</scope>
</reference>
<protein>
    <submittedName>
        <fullName evidence="2">Unannotated protein</fullName>
    </submittedName>
</protein>
<accession>A0A6J6DH15</accession>
<name>A0A6J6DH15_9ZZZZ</name>
<evidence type="ECO:0000313" key="2">
    <source>
        <dbReference type="EMBL" id="CAB4561423.1"/>
    </source>
</evidence>
<dbReference type="AlphaFoldDB" id="A0A6J6DH15"/>